<reference evidence="1" key="1">
    <citation type="journal article" date="2002" name="Nature">
        <title>The genome sequence and structure of rice chromosome 1.</title>
        <authorList>
            <person name="Sasaki T."/>
            <person name="Matsumoto T."/>
            <person name="Yamamoto K."/>
            <person name="Sakata K."/>
            <person name="Baba T."/>
            <person name="Katayose Y."/>
            <person name="Wu J."/>
            <person name="Niimura Y."/>
            <person name="Cheng Z."/>
            <person name="Nagamura Y."/>
            <person name="Antonio B.A."/>
            <person name="Kanamori H."/>
            <person name="Hosokawa S."/>
            <person name="Masukawa M."/>
            <person name="Arikawa K."/>
            <person name="Chiden Y."/>
            <person name="Hayashi M."/>
            <person name="Okamoto M."/>
            <person name="Ando T."/>
            <person name="Aoki H."/>
            <person name="Arita K."/>
            <person name="Hamada M."/>
            <person name="Harada C."/>
            <person name="Hijishita S."/>
            <person name="Honda M."/>
            <person name="Ichikawa Y."/>
            <person name="Idonuma A."/>
            <person name="Iijima M."/>
            <person name="Ikeda M."/>
            <person name="Ikeno M."/>
            <person name="Itoh S."/>
            <person name="Itoh T."/>
            <person name="Itoh Y."/>
            <person name="Itoh Y."/>
            <person name="Iwabuchi A."/>
            <person name="Kamiya K."/>
            <person name="Karasawa W."/>
            <person name="Katagiri S."/>
            <person name="Kikuta A."/>
            <person name="Kobayashi N."/>
            <person name="Kono I."/>
            <person name="Machita K."/>
            <person name="Maehara T."/>
            <person name="Mizuno H."/>
            <person name="Mizubayashi T."/>
            <person name="Mukai Y."/>
            <person name="Nagasaki H."/>
            <person name="Nakashima M."/>
            <person name="Nakama Y."/>
            <person name="Nakamichi Y."/>
            <person name="Nakamura M."/>
            <person name="Namiki N."/>
            <person name="Negishi M."/>
            <person name="Ohta I."/>
            <person name="Ono N."/>
            <person name="Saji S."/>
            <person name="Sakai K."/>
            <person name="Shibata M."/>
            <person name="Shimokawa T."/>
            <person name="Shomura A."/>
            <person name="Song J."/>
            <person name="Takazaki Y."/>
            <person name="Terasawa K."/>
            <person name="Tsuji K."/>
            <person name="Waki K."/>
            <person name="Yamagata H."/>
            <person name="Yamane H."/>
            <person name="Yoshiki S."/>
            <person name="Yoshihara R."/>
            <person name="Yukawa K."/>
            <person name="Zhong H."/>
            <person name="Iwama H."/>
            <person name="Endo T."/>
            <person name="Ito H."/>
            <person name="Hahn J.H."/>
            <person name="Kim H.I."/>
            <person name="Eun M.Y."/>
            <person name="Yano M."/>
            <person name="Jiang J."/>
            <person name="Gojobori T."/>
        </authorList>
    </citation>
    <scope>NUCLEOTIDE SEQUENCE</scope>
</reference>
<gene>
    <name evidence="1" type="ORF">P0445E10.21</name>
</gene>
<name>Q5N7N4_ORYSJ</name>
<evidence type="ECO:0000313" key="1">
    <source>
        <dbReference type="EMBL" id="BAD82159.1"/>
    </source>
</evidence>
<dbReference type="AlphaFoldDB" id="Q5N7N4"/>
<sequence>MTARAGQLQPIRYIVVSTSRSRSSMETAEPRPAATALRPFYAVIVITAARSTAIAIAAGHLHRAG</sequence>
<organism evidence="1">
    <name type="scientific">Oryza sativa subsp. japonica</name>
    <name type="common">Rice</name>
    <dbReference type="NCBI Taxonomy" id="39947"/>
    <lineage>
        <taxon>Eukaryota</taxon>
        <taxon>Viridiplantae</taxon>
        <taxon>Streptophyta</taxon>
        <taxon>Embryophyta</taxon>
        <taxon>Tracheophyta</taxon>
        <taxon>Spermatophyta</taxon>
        <taxon>Magnoliopsida</taxon>
        <taxon>Liliopsida</taxon>
        <taxon>Poales</taxon>
        <taxon>Poaceae</taxon>
        <taxon>BOP clade</taxon>
        <taxon>Oryzoideae</taxon>
        <taxon>Oryzeae</taxon>
        <taxon>Oryzinae</taxon>
        <taxon>Oryza</taxon>
        <taxon>Oryza sativa</taxon>
    </lineage>
</organism>
<accession>Q5N7N4</accession>
<proteinExistence type="predicted"/>
<protein>
    <submittedName>
        <fullName evidence="1">Uncharacterized protein</fullName>
    </submittedName>
</protein>
<dbReference type="Proteomes" id="UP000817658">
    <property type="component" value="Chromosome 1"/>
</dbReference>
<dbReference type="EMBL" id="AP003347">
    <property type="protein sequence ID" value="BAD82159.1"/>
    <property type="molecule type" value="Genomic_DNA"/>
</dbReference>